<dbReference type="EC" id="1.1.1.267" evidence="9"/>
<feature type="binding site" evidence="9">
    <location>
        <position position="123"/>
    </location>
    <ligand>
        <name>NADPH</name>
        <dbReference type="ChEBI" id="CHEBI:57783"/>
    </ligand>
</feature>
<dbReference type="InterPro" id="IPR003821">
    <property type="entry name" value="DXP_reductoisomerase"/>
</dbReference>
<feature type="binding site" evidence="9">
    <location>
        <position position="12"/>
    </location>
    <ligand>
        <name>NADPH</name>
        <dbReference type="ChEBI" id="CHEBI:57783"/>
    </ligand>
</feature>
<comment type="cofactor">
    <cofactor evidence="9">
        <name>Mg(2+)</name>
        <dbReference type="ChEBI" id="CHEBI:18420"/>
    </cofactor>
    <cofactor evidence="9">
        <name>Mn(2+)</name>
        <dbReference type="ChEBI" id="CHEBI:29035"/>
    </cofactor>
</comment>
<organism evidence="13 14">
    <name type="scientific">Paenibacillus filicis</name>
    <dbReference type="NCBI Taxonomy" id="669464"/>
    <lineage>
        <taxon>Bacteria</taxon>
        <taxon>Bacillati</taxon>
        <taxon>Bacillota</taxon>
        <taxon>Bacilli</taxon>
        <taxon>Bacillales</taxon>
        <taxon>Paenibacillaceae</taxon>
        <taxon>Paenibacillus</taxon>
    </lineage>
</organism>
<feature type="binding site" evidence="9">
    <location>
        <position position="214"/>
    </location>
    <ligand>
        <name>1-deoxy-D-xylulose 5-phosphate</name>
        <dbReference type="ChEBI" id="CHEBI:57792"/>
    </ligand>
</feature>
<dbReference type="SUPFAM" id="SSF55347">
    <property type="entry name" value="Glyceraldehyde-3-phosphate dehydrogenase-like, C-terminal domain"/>
    <property type="match status" value="1"/>
</dbReference>
<comment type="caution">
    <text evidence="13">The sequence shown here is derived from an EMBL/GenBank/DDBJ whole genome shotgun (WGS) entry which is preliminary data.</text>
</comment>
<evidence type="ECO:0000256" key="2">
    <source>
        <dbReference type="ARBA" id="ARBA00006825"/>
    </source>
</evidence>
<comment type="caution">
    <text evidence="9">Lacks conserved residue(s) required for the propagation of feature annotation.</text>
</comment>
<feature type="binding site" evidence="9">
    <location>
        <position position="209"/>
    </location>
    <ligand>
        <name>1-deoxy-D-xylulose 5-phosphate</name>
        <dbReference type="ChEBI" id="CHEBI:57792"/>
    </ligand>
</feature>
<evidence type="ECO:0000313" key="14">
    <source>
        <dbReference type="Proteomes" id="UP001469365"/>
    </source>
</evidence>
<protein>
    <recommendedName>
        <fullName evidence="9">1-deoxy-D-xylulose 5-phosphate reductoisomerase</fullName>
        <shortName evidence="9">DXP reductoisomerase</shortName>
        <ecNumber evidence="9">1.1.1.267</ecNumber>
    </recommendedName>
    <alternativeName>
        <fullName evidence="9">1-deoxyxylulose-5-phosphate reductoisomerase</fullName>
    </alternativeName>
    <alternativeName>
        <fullName evidence="9">2-C-methyl-D-erythritol 4-phosphate synthase</fullName>
    </alternativeName>
</protein>
<evidence type="ECO:0000256" key="9">
    <source>
        <dbReference type="HAMAP-Rule" id="MF_00183"/>
    </source>
</evidence>
<dbReference type="NCBIfam" id="NF009114">
    <property type="entry name" value="PRK12464.1"/>
    <property type="match status" value="1"/>
</dbReference>
<evidence type="ECO:0000256" key="1">
    <source>
        <dbReference type="ARBA" id="ARBA00005094"/>
    </source>
</evidence>
<feature type="binding site" evidence="9">
    <location>
        <position position="38"/>
    </location>
    <ligand>
        <name>NADPH</name>
        <dbReference type="ChEBI" id="CHEBI:57783"/>
    </ligand>
</feature>
<name>A0ABU9DMV4_9BACL</name>
<evidence type="ECO:0000256" key="5">
    <source>
        <dbReference type="ARBA" id="ARBA00023002"/>
    </source>
</evidence>
<comment type="function">
    <text evidence="9">Catalyzes the NADPH-dependent rearrangement and reduction of 1-deoxy-D-xylulose-5-phosphate (DXP) to 2-C-methyl-D-erythritol 4-phosphate (MEP).</text>
</comment>
<dbReference type="HAMAP" id="MF_00183">
    <property type="entry name" value="DXP_reductoisom"/>
    <property type="match status" value="1"/>
</dbReference>
<dbReference type="InterPro" id="IPR036291">
    <property type="entry name" value="NAD(P)-bd_dom_sf"/>
</dbReference>
<feature type="binding site" evidence="9">
    <location>
        <position position="11"/>
    </location>
    <ligand>
        <name>NADPH</name>
        <dbReference type="ChEBI" id="CHEBI:57783"/>
    </ligand>
</feature>
<reference evidence="13 14" key="1">
    <citation type="submission" date="2024-04" db="EMBL/GenBank/DDBJ databases">
        <title>draft genome sequnece of Paenibacillus filicis.</title>
        <authorList>
            <person name="Kim D.-U."/>
        </authorList>
    </citation>
    <scope>NUCLEOTIDE SEQUENCE [LARGE SCALE GENOMIC DNA]</scope>
    <source>
        <strain evidence="13 14">KACC14197</strain>
    </source>
</reference>
<evidence type="ECO:0000256" key="3">
    <source>
        <dbReference type="ARBA" id="ARBA00022723"/>
    </source>
</evidence>
<evidence type="ECO:0000259" key="11">
    <source>
        <dbReference type="Pfam" id="PF08436"/>
    </source>
</evidence>
<feature type="binding site" evidence="9">
    <location>
        <position position="218"/>
    </location>
    <ligand>
        <name>Mn(2+)</name>
        <dbReference type="ChEBI" id="CHEBI:29035"/>
    </ligand>
</feature>
<accession>A0ABU9DMV4</accession>
<dbReference type="SUPFAM" id="SSF69055">
    <property type="entry name" value="1-deoxy-D-xylulose-5-phosphate reductoisomerase, C-terminal domain"/>
    <property type="match status" value="1"/>
</dbReference>
<dbReference type="EMBL" id="JBBPCC010000013">
    <property type="protein sequence ID" value="MEK8130195.1"/>
    <property type="molecule type" value="Genomic_DNA"/>
</dbReference>
<feature type="domain" description="1-deoxy-D-xylulose 5-phosphate reductoisomerase C-terminal" evidence="11">
    <location>
        <begin position="144"/>
        <end position="226"/>
    </location>
</feature>
<dbReference type="InterPro" id="IPR013644">
    <property type="entry name" value="DXP_reductoisomerase_C"/>
</dbReference>
<evidence type="ECO:0000256" key="4">
    <source>
        <dbReference type="ARBA" id="ARBA00022857"/>
    </source>
</evidence>
<gene>
    <name evidence="9" type="primary">dxr</name>
    <name evidence="13" type="ORF">WMW72_20015</name>
</gene>
<feature type="domain" description="1-deoxy-D-xylulose 5-phosphate reductoisomerase N-terminal" evidence="10">
    <location>
        <begin position="4"/>
        <end position="129"/>
    </location>
</feature>
<feature type="binding site" evidence="9">
    <location>
        <position position="196"/>
    </location>
    <ligand>
        <name>1-deoxy-D-xylulose 5-phosphate</name>
        <dbReference type="ChEBI" id="CHEBI:57792"/>
    </ligand>
</feature>
<keyword evidence="5 9" id="KW-0560">Oxidoreductase</keyword>
<evidence type="ECO:0000259" key="10">
    <source>
        <dbReference type="Pfam" id="PF02670"/>
    </source>
</evidence>
<proteinExistence type="inferred from homology"/>
<feature type="binding site" evidence="9">
    <location>
        <position position="36"/>
    </location>
    <ligand>
        <name>NADPH</name>
        <dbReference type="ChEBI" id="CHEBI:57783"/>
    </ligand>
</feature>
<feature type="binding site" evidence="9">
    <location>
        <position position="149"/>
    </location>
    <ligand>
        <name>Mn(2+)</name>
        <dbReference type="ChEBI" id="CHEBI:29035"/>
    </ligand>
</feature>
<dbReference type="PANTHER" id="PTHR30525:SF0">
    <property type="entry name" value="1-DEOXY-D-XYLULOSE 5-PHOSPHATE REDUCTOISOMERASE, CHLOROPLASTIC"/>
    <property type="match status" value="1"/>
</dbReference>
<feature type="binding site" evidence="9">
    <location>
        <position position="215"/>
    </location>
    <ligand>
        <name>1-deoxy-D-xylulose 5-phosphate</name>
        <dbReference type="ChEBI" id="CHEBI:57792"/>
    </ligand>
</feature>
<dbReference type="InterPro" id="IPR013512">
    <property type="entry name" value="DXP_reductoisomerase_N"/>
</dbReference>
<dbReference type="InterPro" id="IPR036169">
    <property type="entry name" value="DXPR_C_sf"/>
</dbReference>
<evidence type="ECO:0000256" key="7">
    <source>
        <dbReference type="ARBA" id="ARBA00023229"/>
    </source>
</evidence>
<dbReference type="Gene3D" id="3.40.50.720">
    <property type="entry name" value="NAD(P)-binding Rossmann-like Domain"/>
    <property type="match status" value="1"/>
</dbReference>
<feature type="binding site" evidence="9">
    <location>
        <position position="13"/>
    </location>
    <ligand>
        <name>NADPH</name>
        <dbReference type="ChEBI" id="CHEBI:57783"/>
    </ligand>
</feature>
<keyword evidence="14" id="KW-1185">Reference proteome</keyword>
<dbReference type="Pfam" id="PF08436">
    <property type="entry name" value="DXP_redisom_C"/>
    <property type="match status" value="1"/>
</dbReference>
<keyword evidence="7 9" id="KW-0414">Isoprene biosynthesis</keyword>
<dbReference type="RefSeq" id="WP_341417322.1">
    <property type="nucleotide sequence ID" value="NZ_JBBPCC010000013.1"/>
</dbReference>
<comment type="catalytic activity">
    <reaction evidence="8">
        <text>2-C-methyl-D-erythritol 4-phosphate + NADP(+) = 1-deoxy-D-xylulose 5-phosphate + NADPH + H(+)</text>
        <dbReference type="Rhea" id="RHEA:13717"/>
        <dbReference type="ChEBI" id="CHEBI:15378"/>
        <dbReference type="ChEBI" id="CHEBI:57783"/>
        <dbReference type="ChEBI" id="CHEBI:57792"/>
        <dbReference type="ChEBI" id="CHEBI:58262"/>
        <dbReference type="ChEBI" id="CHEBI:58349"/>
        <dbReference type="EC" id="1.1.1.267"/>
    </reaction>
    <physiologicalReaction direction="right-to-left" evidence="8">
        <dbReference type="Rhea" id="RHEA:13719"/>
    </physiologicalReaction>
</comment>
<keyword evidence="3 9" id="KW-0479">Metal-binding</keyword>
<dbReference type="Gene3D" id="1.10.1740.10">
    <property type="match status" value="1"/>
</dbReference>
<sequence>MKKISILGSTGSIGTQTLDVISHYPDLYQVVGLAGGHNLDLIREQMNRFRPAMVSVATRELAEQLRTEAPAGTHVYYGPEGLMEIAAGNDAELVVTAIVGSQGLEPTLAAIEAGKHIGLANKETLVSAGHLVTEAAARRRVTLRPVDSEHSAIFQCLNGENASRIHKITLTASGGSFRDRTREELVGVTVQDALKHPNWSMGAKITIDSATMVNKGLEVIEAHWFFGLSYDQIEVLIHPESIIHSFVEFVDFSIIAQLGLPDMRVPIQYALTYPDRMSAPAERLRLSEIGKLNFSEMSFERFPGLALAYESGRKGGTMPTVFNASNEVAVARFLQGAVPFLAIEEIIAGVMAKHHTVASPDLGTILDSDAWARAEAERIVKESFTK</sequence>
<dbReference type="SUPFAM" id="SSF51735">
    <property type="entry name" value="NAD(P)-binding Rossmann-fold domains"/>
    <property type="match status" value="1"/>
</dbReference>
<dbReference type="GO" id="GO:0030604">
    <property type="term" value="F:1-deoxy-D-xylulose-5-phosphate reductoisomerase activity"/>
    <property type="evidence" value="ECO:0007669"/>
    <property type="project" value="UniProtKB-EC"/>
</dbReference>
<keyword evidence="6 9" id="KW-0464">Manganese</keyword>
<evidence type="ECO:0000313" key="13">
    <source>
        <dbReference type="EMBL" id="MEK8130195.1"/>
    </source>
</evidence>
<feature type="binding site" evidence="9">
    <location>
        <position position="149"/>
    </location>
    <ligand>
        <name>1-deoxy-D-xylulose 5-phosphate</name>
        <dbReference type="ChEBI" id="CHEBI:57792"/>
    </ligand>
</feature>
<feature type="binding site" evidence="9">
    <location>
        <position position="10"/>
    </location>
    <ligand>
        <name>NADPH</name>
        <dbReference type="ChEBI" id="CHEBI:57783"/>
    </ligand>
</feature>
<keyword evidence="9" id="KW-0460">Magnesium</keyword>
<feature type="binding site" evidence="9">
    <location>
        <position position="148"/>
    </location>
    <ligand>
        <name>1-deoxy-D-xylulose 5-phosphate</name>
        <dbReference type="ChEBI" id="CHEBI:57792"/>
    </ligand>
</feature>
<dbReference type="Proteomes" id="UP001469365">
    <property type="component" value="Unassembled WGS sequence"/>
</dbReference>
<feature type="binding site" evidence="9">
    <location>
        <position position="202"/>
    </location>
    <ligand>
        <name>NADPH</name>
        <dbReference type="ChEBI" id="CHEBI:57783"/>
    </ligand>
</feature>
<dbReference type="Pfam" id="PF13288">
    <property type="entry name" value="DXPR_C"/>
    <property type="match status" value="1"/>
</dbReference>
<dbReference type="PIRSF" id="PIRSF006205">
    <property type="entry name" value="Dxp_reductismrs"/>
    <property type="match status" value="1"/>
</dbReference>
<feature type="binding site" evidence="9">
    <location>
        <position position="173"/>
    </location>
    <ligand>
        <name>1-deoxy-D-xylulose 5-phosphate</name>
        <dbReference type="ChEBI" id="CHEBI:57792"/>
    </ligand>
</feature>
<evidence type="ECO:0000256" key="8">
    <source>
        <dbReference type="ARBA" id="ARBA00048543"/>
    </source>
</evidence>
<comment type="similarity">
    <text evidence="2 9">Belongs to the DXR family.</text>
</comment>
<feature type="binding site" evidence="9">
    <location>
        <position position="121"/>
    </location>
    <ligand>
        <name>NADPH</name>
        <dbReference type="ChEBI" id="CHEBI:57783"/>
    </ligand>
</feature>
<dbReference type="InterPro" id="IPR026877">
    <property type="entry name" value="DXPR_C"/>
</dbReference>
<feature type="domain" description="DXP reductoisomerase C-terminal" evidence="12">
    <location>
        <begin position="258"/>
        <end position="374"/>
    </location>
</feature>
<evidence type="ECO:0000256" key="6">
    <source>
        <dbReference type="ARBA" id="ARBA00023211"/>
    </source>
</evidence>
<feature type="binding site" evidence="9">
    <location>
        <position position="122"/>
    </location>
    <ligand>
        <name>1-deoxy-D-xylulose 5-phosphate</name>
        <dbReference type="ChEBI" id="CHEBI:57792"/>
    </ligand>
</feature>
<comment type="pathway">
    <text evidence="1 9">Isoprenoid biosynthesis; isopentenyl diphosphate biosynthesis via DXP pathway; isopentenyl diphosphate from 1-deoxy-D-xylulose 5-phosphate: step 1/6.</text>
</comment>
<evidence type="ECO:0000259" key="12">
    <source>
        <dbReference type="Pfam" id="PF13288"/>
    </source>
</evidence>
<dbReference type="PANTHER" id="PTHR30525">
    <property type="entry name" value="1-DEOXY-D-XYLULOSE 5-PHOSPHATE REDUCTOISOMERASE"/>
    <property type="match status" value="1"/>
</dbReference>
<feature type="binding site" evidence="9">
    <location>
        <position position="218"/>
    </location>
    <ligand>
        <name>1-deoxy-D-xylulose 5-phosphate</name>
        <dbReference type="ChEBI" id="CHEBI:57792"/>
    </ligand>
</feature>
<dbReference type="Pfam" id="PF02670">
    <property type="entry name" value="DXP_reductoisom"/>
    <property type="match status" value="1"/>
</dbReference>
<feature type="binding site" evidence="9">
    <location>
        <position position="147"/>
    </location>
    <ligand>
        <name>Mn(2+)</name>
        <dbReference type="ChEBI" id="CHEBI:29035"/>
    </ligand>
</feature>
<dbReference type="NCBIfam" id="TIGR00243">
    <property type="entry name" value="Dxr"/>
    <property type="match status" value="1"/>
</dbReference>
<keyword evidence="4 9" id="KW-0521">NADP</keyword>